<evidence type="ECO:0000313" key="2">
    <source>
        <dbReference type="EMBL" id="GJU01729.1"/>
    </source>
</evidence>
<evidence type="ECO:0000313" key="3">
    <source>
        <dbReference type="Proteomes" id="UP001151760"/>
    </source>
</evidence>
<feature type="region of interest" description="Disordered" evidence="1">
    <location>
        <begin position="310"/>
        <end position="342"/>
    </location>
</feature>
<sequence length="527" mass="59383">MDTIKLRWGSKSSWGECLTAKSRITCDNTNRNSTLSEAQGVSLRITLGMRVRTVYHDLYLGGKALVERENVGFDLTKFDLYRSFVEDLTAKGVGLRVADSHTGNHCEDGFTPLETIRRFLAYGCEPSVDLFRGFFNSFPGGKWLIFAKRPEKHIPNLLPKVITRIEGWKGHFFFVQDSMVPTNFSELLSKDNRWDTNVHVFPDPILFMAGLKPSWDHGQQCPTIIIDRKEMAFRNFIYAETDKDLSFLPKEPSPDFGTGSSSVSVNTEPPIGDAEPAIQLVENTTYSRDSSCQGEFVIHPESVAARIKDRKCKMRGGSSRPTMKRKLAQGSSSSRATCAKTTSSKDATPLLTISDDDEGLLDVLELQNANACHHKIFSITPPAWKNHLDNHLDVELLDLHDQCYFRQAVVDNAVNRRSRELLKVASLEAEKARLEAVEASLCQEVDDVKHDRMKVVLKVVPYISMELVAEMKEPFDLTKVKGYRPSYKKEHTKARNDIATATFPFLSEVVADCDNPSISGHYFILEY</sequence>
<keyword evidence="3" id="KW-1185">Reference proteome</keyword>
<dbReference type="Proteomes" id="UP001151760">
    <property type="component" value="Unassembled WGS sequence"/>
</dbReference>
<comment type="caution">
    <text evidence="2">The sequence shown here is derived from an EMBL/GenBank/DDBJ whole genome shotgun (WGS) entry which is preliminary data.</text>
</comment>
<accession>A0ABQ5INR0</accession>
<dbReference type="EMBL" id="BQNB010020991">
    <property type="protein sequence ID" value="GJU01729.1"/>
    <property type="molecule type" value="Genomic_DNA"/>
</dbReference>
<organism evidence="2 3">
    <name type="scientific">Tanacetum coccineum</name>
    <dbReference type="NCBI Taxonomy" id="301880"/>
    <lineage>
        <taxon>Eukaryota</taxon>
        <taxon>Viridiplantae</taxon>
        <taxon>Streptophyta</taxon>
        <taxon>Embryophyta</taxon>
        <taxon>Tracheophyta</taxon>
        <taxon>Spermatophyta</taxon>
        <taxon>Magnoliopsida</taxon>
        <taxon>eudicotyledons</taxon>
        <taxon>Gunneridae</taxon>
        <taxon>Pentapetalae</taxon>
        <taxon>asterids</taxon>
        <taxon>campanulids</taxon>
        <taxon>Asterales</taxon>
        <taxon>Asteraceae</taxon>
        <taxon>Asteroideae</taxon>
        <taxon>Anthemideae</taxon>
        <taxon>Anthemidinae</taxon>
        <taxon>Tanacetum</taxon>
    </lineage>
</organism>
<reference evidence="2" key="1">
    <citation type="journal article" date="2022" name="Int. J. Mol. Sci.">
        <title>Draft Genome of Tanacetum Coccineum: Genomic Comparison of Closely Related Tanacetum-Family Plants.</title>
        <authorList>
            <person name="Yamashiro T."/>
            <person name="Shiraishi A."/>
            <person name="Nakayama K."/>
            <person name="Satake H."/>
        </authorList>
    </citation>
    <scope>NUCLEOTIDE SEQUENCE</scope>
</reference>
<evidence type="ECO:0008006" key="4">
    <source>
        <dbReference type="Google" id="ProtNLM"/>
    </source>
</evidence>
<evidence type="ECO:0000256" key="1">
    <source>
        <dbReference type="SAM" id="MobiDB-lite"/>
    </source>
</evidence>
<feature type="compositionally biased region" description="Polar residues" evidence="1">
    <location>
        <begin position="329"/>
        <end position="342"/>
    </location>
</feature>
<name>A0ABQ5INR0_9ASTR</name>
<gene>
    <name evidence="2" type="ORF">Tco_1112067</name>
</gene>
<proteinExistence type="predicted"/>
<protein>
    <recommendedName>
        <fullName evidence="4">Transposase (Putative), gypsy type</fullName>
    </recommendedName>
</protein>
<reference evidence="2" key="2">
    <citation type="submission" date="2022-01" db="EMBL/GenBank/DDBJ databases">
        <authorList>
            <person name="Yamashiro T."/>
            <person name="Shiraishi A."/>
            <person name="Satake H."/>
            <person name="Nakayama K."/>
        </authorList>
    </citation>
    <scope>NUCLEOTIDE SEQUENCE</scope>
</reference>